<comment type="caution">
    <text evidence="1">The sequence shown here is derived from an EMBL/GenBank/DDBJ whole genome shotgun (WGS) entry which is preliminary data.</text>
</comment>
<organism evidence="1 2">
    <name type="scientific">Dentiscutata heterogama</name>
    <dbReference type="NCBI Taxonomy" id="1316150"/>
    <lineage>
        <taxon>Eukaryota</taxon>
        <taxon>Fungi</taxon>
        <taxon>Fungi incertae sedis</taxon>
        <taxon>Mucoromycota</taxon>
        <taxon>Glomeromycotina</taxon>
        <taxon>Glomeromycetes</taxon>
        <taxon>Diversisporales</taxon>
        <taxon>Gigasporaceae</taxon>
        <taxon>Dentiscutata</taxon>
    </lineage>
</organism>
<evidence type="ECO:0000313" key="2">
    <source>
        <dbReference type="Proteomes" id="UP000789702"/>
    </source>
</evidence>
<gene>
    <name evidence="1" type="ORF">DHETER_LOCUS11564</name>
</gene>
<feature type="non-terminal residue" evidence="1">
    <location>
        <position position="1"/>
    </location>
</feature>
<feature type="non-terminal residue" evidence="1">
    <location>
        <position position="74"/>
    </location>
</feature>
<protein>
    <submittedName>
        <fullName evidence="1">5757_t:CDS:1</fullName>
    </submittedName>
</protein>
<dbReference type="Proteomes" id="UP000789702">
    <property type="component" value="Unassembled WGS sequence"/>
</dbReference>
<evidence type="ECO:0000313" key="1">
    <source>
        <dbReference type="EMBL" id="CAG8697116.1"/>
    </source>
</evidence>
<name>A0ACA9P883_9GLOM</name>
<reference evidence="1" key="1">
    <citation type="submission" date="2021-06" db="EMBL/GenBank/DDBJ databases">
        <authorList>
            <person name="Kallberg Y."/>
            <person name="Tangrot J."/>
            <person name="Rosling A."/>
        </authorList>
    </citation>
    <scope>NUCLEOTIDE SEQUENCE</scope>
    <source>
        <strain evidence="1">IL203A</strain>
    </source>
</reference>
<proteinExistence type="predicted"/>
<accession>A0ACA9P883</accession>
<keyword evidence="2" id="KW-1185">Reference proteome</keyword>
<dbReference type="EMBL" id="CAJVPU010025697">
    <property type="protein sequence ID" value="CAG8697116.1"/>
    <property type="molecule type" value="Genomic_DNA"/>
</dbReference>
<sequence>TRKSCKNLEKSKESNKTFKRIQNILEVTKISSDKQEPENNEESFDEIKIIHKKKNISLKKISPKKILPKKIRNN</sequence>